<dbReference type="PROSITE" id="PS50181">
    <property type="entry name" value="FBOX"/>
    <property type="match status" value="1"/>
</dbReference>
<gene>
    <name evidence="3" type="ORF">ACA1_069390</name>
</gene>
<dbReference type="Proteomes" id="UP000011083">
    <property type="component" value="Unassembled WGS sequence"/>
</dbReference>
<dbReference type="SUPFAM" id="SSF81383">
    <property type="entry name" value="F-box domain"/>
    <property type="match status" value="1"/>
</dbReference>
<feature type="compositionally biased region" description="Polar residues" evidence="1">
    <location>
        <begin position="1"/>
        <end position="11"/>
    </location>
</feature>
<keyword evidence="4" id="KW-1185">Reference proteome</keyword>
<reference evidence="3 4" key="1">
    <citation type="journal article" date="2013" name="Genome Biol.">
        <title>Genome of Acanthamoeba castellanii highlights extensive lateral gene transfer and early evolution of tyrosine kinase signaling.</title>
        <authorList>
            <person name="Clarke M."/>
            <person name="Lohan A.J."/>
            <person name="Liu B."/>
            <person name="Lagkouvardos I."/>
            <person name="Roy S."/>
            <person name="Zafar N."/>
            <person name="Bertelli C."/>
            <person name="Schilde C."/>
            <person name="Kianianmomeni A."/>
            <person name="Burglin T.R."/>
            <person name="Frech C."/>
            <person name="Turcotte B."/>
            <person name="Kopec K.O."/>
            <person name="Synnott J.M."/>
            <person name="Choo C."/>
            <person name="Paponov I."/>
            <person name="Finkler A."/>
            <person name="Soon Heng Tan C."/>
            <person name="Hutchins A.P."/>
            <person name="Weinmeier T."/>
            <person name="Rattei T."/>
            <person name="Chu J.S."/>
            <person name="Gimenez G."/>
            <person name="Irimia M."/>
            <person name="Rigden D.J."/>
            <person name="Fitzpatrick D.A."/>
            <person name="Lorenzo-Morales J."/>
            <person name="Bateman A."/>
            <person name="Chiu C.H."/>
            <person name="Tang P."/>
            <person name="Hegemann P."/>
            <person name="Fromm H."/>
            <person name="Raoult D."/>
            <person name="Greub G."/>
            <person name="Miranda-Saavedra D."/>
            <person name="Chen N."/>
            <person name="Nash P."/>
            <person name="Ginger M.L."/>
            <person name="Horn M."/>
            <person name="Schaap P."/>
            <person name="Caler L."/>
            <person name="Loftus B."/>
        </authorList>
    </citation>
    <scope>NUCLEOTIDE SEQUENCE [LARGE SCALE GENOMIC DNA]</scope>
    <source>
        <strain evidence="3 4">Neff</strain>
    </source>
</reference>
<dbReference type="EMBL" id="KB007857">
    <property type="protein sequence ID" value="ELR23355.1"/>
    <property type="molecule type" value="Genomic_DNA"/>
</dbReference>
<sequence length="240" mass="27764">MGRYSNVNNKRGQQRVAAAKRPPKPLGECLFDRLPAEMVAVVLGFLPVGSLRSLLHVCRSWTSIIESDEPLWRRWCIQELPVALRSPDDDQTLWRAHFRQCVEKHKVLVYNLAFQPEEMQVSGRQTLEDLIQQLRVKHPKLTAASHDFYLRTDGGEWKLLEAGTPLYLNGLRRSGLRISISSHFDDVDFHNLDRHSIEELRNVYYNWGFPDPAWTKEKLIANLSHGKLSQFEGPYADIDF</sequence>
<evidence type="ECO:0000256" key="1">
    <source>
        <dbReference type="SAM" id="MobiDB-lite"/>
    </source>
</evidence>
<evidence type="ECO:0000259" key="2">
    <source>
        <dbReference type="PROSITE" id="PS50181"/>
    </source>
</evidence>
<dbReference type="OrthoDB" id="10257471at2759"/>
<dbReference type="AlphaFoldDB" id="L8HDT7"/>
<dbReference type="RefSeq" id="XP_004352883.1">
    <property type="nucleotide sequence ID" value="XM_004352831.1"/>
</dbReference>
<dbReference type="SMART" id="SM00256">
    <property type="entry name" value="FBOX"/>
    <property type="match status" value="1"/>
</dbReference>
<dbReference type="InterPro" id="IPR001810">
    <property type="entry name" value="F-box_dom"/>
</dbReference>
<dbReference type="VEuPathDB" id="AmoebaDB:ACA1_069390"/>
<name>L8HDT7_ACACF</name>
<evidence type="ECO:0000313" key="4">
    <source>
        <dbReference type="Proteomes" id="UP000011083"/>
    </source>
</evidence>
<evidence type="ECO:0000313" key="3">
    <source>
        <dbReference type="EMBL" id="ELR23355.1"/>
    </source>
</evidence>
<dbReference type="Pfam" id="PF12937">
    <property type="entry name" value="F-box-like"/>
    <property type="match status" value="1"/>
</dbReference>
<protein>
    <submittedName>
        <fullName evidence="3">F-box domain containing protein</fullName>
    </submittedName>
</protein>
<dbReference type="GeneID" id="14924328"/>
<dbReference type="InterPro" id="IPR036047">
    <property type="entry name" value="F-box-like_dom_sf"/>
</dbReference>
<dbReference type="KEGG" id="acan:ACA1_069390"/>
<proteinExistence type="predicted"/>
<accession>L8HDT7</accession>
<feature type="region of interest" description="Disordered" evidence="1">
    <location>
        <begin position="1"/>
        <end position="20"/>
    </location>
</feature>
<organism evidence="3 4">
    <name type="scientific">Acanthamoeba castellanii (strain ATCC 30010 / Neff)</name>
    <dbReference type="NCBI Taxonomy" id="1257118"/>
    <lineage>
        <taxon>Eukaryota</taxon>
        <taxon>Amoebozoa</taxon>
        <taxon>Discosea</taxon>
        <taxon>Longamoebia</taxon>
        <taxon>Centramoebida</taxon>
        <taxon>Acanthamoebidae</taxon>
        <taxon>Acanthamoeba</taxon>
    </lineage>
</organism>
<feature type="domain" description="F-box" evidence="2">
    <location>
        <begin position="28"/>
        <end position="75"/>
    </location>
</feature>
<dbReference type="Gene3D" id="1.20.1280.50">
    <property type="match status" value="1"/>
</dbReference>